<dbReference type="SUPFAM" id="SSF52518">
    <property type="entry name" value="Thiamin diphosphate-binding fold (THDP-binding)"/>
    <property type="match status" value="1"/>
</dbReference>
<dbReference type="PANTHER" id="PTHR42916:SF1">
    <property type="entry name" value="PROTEIN PHYLLO, CHLOROPLASTIC"/>
    <property type="match status" value="1"/>
</dbReference>
<dbReference type="EMBL" id="JAQMWT010000077">
    <property type="protein sequence ID" value="KAJ8611303.1"/>
    <property type="molecule type" value="Genomic_DNA"/>
</dbReference>
<proteinExistence type="predicted"/>
<dbReference type="AlphaFoldDB" id="A0AAD7XP84"/>
<evidence type="ECO:0000259" key="2">
    <source>
        <dbReference type="Pfam" id="PF02776"/>
    </source>
</evidence>
<dbReference type="Gene3D" id="3.40.50.1220">
    <property type="entry name" value="TPP-binding domain"/>
    <property type="match status" value="1"/>
</dbReference>
<dbReference type="InterPro" id="IPR029061">
    <property type="entry name" value="THDP-binding"/>
</dbReference>
<comment type="caution">
    <text evidence="3">The sequence shown here is derived from an EMBL/GenBank/DDBJ whole genome shotgun (WGS) entry which is preliminary data.</text>
</comment>
<name>A0AAD7XP84_9STRA</name>
<keyword evidence="4" id="KW-1185">Reference proteome</keyword>
<reference evidence="3" key="1">
    <citation type="submission" date="2023-01" db="EMBL/GenBank/DDBJ databases">
        <title>Metagenome sequencing of chrysophaentin producing Chrysophaeum taylorii.</title>
        <authorList>
            <person name="Davison J."/>
            <person name="Bewley C."/>
        </authorList>
    </citation>
    <scope>NUCLEOTIDE SEQUENCE</scope>
    <source>
        <strain evidence="3">NIES-1699</strain>
    </source>
</reference>
<feature type="region of interest" description="Disordered" evidence="1">
    <location>
        <begin position="583"/>
        <end position="605"/>
    </location>
</feature>
<feature type="domain" description="Thiamine pyrophosphate enzyme N-terminal TPP-binding" evidence="2">
    <location>
        <begin position="230"/>
        <end position="340"/>
    </location>
</feature>
<dbReference type="GO" id="GO:0030976">
    <property type="term" value="F:thiamine pyrophosphate binding"/>
    <property type="evidence" value="ECO:0007669"/>
    <property type="project" value="InterPro"/>
</dbReference>
<dbReference type="Proteomes" id="UP001230188">
    <property type="component" value="Unassembled WGS sequence"/>
</dbReference>
<evidence type="ECO:0000313" key="3">
    <source>
        <dbReference type="EMBL" id="KAJ8611303.1"/>
    </source>
</evidence>
<feature type="compositionally biased region" description="Low complexity" evidence="1">
    <location>
        <begin position="588"/>
        <end position="598"/>
    </location>
</feature>
<organism evidence="3 4">
    <name type="scientific">Chrysophaeum taylorii</name>
    <dbReference type="NCBI Taxonomy" id="2483200"/>
    <lineage>
        <taxon>Eukaryota</taxon>
        <taxon>Sar</taxon>
        <taxon>Stramenopiles</taxon>
        <taxon>Ochrophyta</taxon>
        <taxon>Pelagophyceae</taxon>
        <taxon>Pelagomonadales</taxon>
        <taxon>Pelagomonadaceae</taxon>
        <taxon>Chrysophaeum</taxon>
    </lineage>
</organism>
<dbReference type="InterPro" id="IPR012001">
    <property type="entry name" value="Thiamin_PyroP_enz_TPP-bd_dom"/>
</dbReference>
<accession>A0AAD7XP84</accession>
<dbReference type="Gene3D" id="3.40.50.970">
    <property type="match status" value="1"/>
</dbReference>
<protein>
    <recommendedName>
        <fullName evidence="2">Thiamine pyrophosphate enzyme N-terminal TPP-binding domain-containing protein</fullName>
    </recommendedName>
</protein>
<evidence type="ECO:0000256" key="1">
    <source>
        <dbReference type="SAM" id="MobiDB-lite"/>
    </source>
</evidence>
<dbReference type="PANTHER" id="PTHR42916">
    <property type="entry name" value="2-SUCCINYL-5-ENOLPYRUVYL-6-HYDROXY-3-CYCLOHEXENE-1-CARBOXYLATE SYNTHASE"/>
    <property type="match status" value="1"/>
</dbReference>
<sequence>MKRYCFLLVFGSAAGYQGVAGTLRSARDAVLRDVAAVEQATDVQRVARDAAGVSSVLGWLRAQPSTARRRIQGGIASVDDIVELRRSSGGVELSTTISSGDGFHDAKRRALDALARCVCSEAPPPSRLPRVADDAAAWDLEGAALEDLGWALAAAAEEGEGLEAQDASRNDDGSFVCSFSCGTELRLGARGLLSVSSPNPDARAAIENIVAELCAVPVVERQPTAGAAWATAVIDELVRCGVDRFVACPGSRSTPLALAARRASRSILAFYRDGGGRSPARELGHGRAAGTSVAAVITTSGTAALNLLPAAAEATEDGVPLVLLTADRPAEVRGVGADQALSSQRSLLDGLGPTAAKWSRDLGPADERVNYRVAMLGELAEISRGVLAAKSRRMPAHFNMAFRENLAPRRGPVRGSSAGARGFGHARADHPARVGEWDRACVRGAKFLKWDRGCKPLVSEGALGEQTGAEDALLWETIDRAAFGVVLVGRIVESAAERAAAIWLVTEVLRDWTVVHCDPQSGIRAEIGCVQRPGVVFAEPLVARAVAPDVVLQIGASFVLPPAVRAWLDAAFDAGAEKLSRRRRSTATRRASTTTARRPFGFAAR</sequence>
<dbReference type="Pfam" id="PF02776">
    <property type="entry name" value="TPP_enzyme_N"/>
    <property type="match status" value="1"/>
</dbReference>
<gene>
    <name evidence="3" type="ORF">CTAYLR_006604</name>
</gene>
<evidence type="ECO:0000313" key="4">
    <source>
        <dbReference type="Proteomes" id="UP001230188"/>
    </source>
</evidence>